<dbReference type="InterPro" id="IPR011009">
    <property type="entry name" value="Kinase-like_dom_sf"/>
</dbReference>
<dbReference type="PANTHER" id="PTHR24361:SF785">
    <property type="entry name" value="DUAL SPECIFICITY MITOGEN-ACTIVATED PROTEIN KINASE KINASE 1"/>
    <property type="match status" value="1"/>
</dbReference>
<keyword evidence="1 3" id="KW-0547">Nucleotide-binding</keyword>
<dbReference type="SUPFAM" id="SSF56112">
    <property type="entry name" value="Protein kinase-like (PK-like)"/>
    <property type="match status" value="1"/>
</dbReference>
<feature type="domain" description="Protein kinase" evidence="4">
    <location>
        <begin position="29"/>
        <end position="280"/>
    </location>
</feature>
<feature type="binding site" evidence="3">
    <location>
        <position position="58"/>
    </location>
    <ligand>
        <name>ATP</name>
        <dbReference type="ChEBI" id="CHEBI:30616"/>
    </ligand>
</feature>
<keyword evidence="5" id="KW-0723">Serine/threonine-protein kinase</keyword>
<dbReference type="InterPro" id="IPR000719">
    <property type="entry name" value="Prot_kinase_dom"/>
</dbReference>
<dbReference type="Pfam" id="PF00069">
    <property type="entry name" value="Pkinase"/>
    <property type="match status" value="1"/>
</dbReference>
<dbReference type="InterPro" id="IPR053235">
    <property type="entry name" value="Ser_Thr_kinase"/>
</dbReference>
<dbReference type="InterPro" id="IPR017441">
    <property type="entry name" value="Protein_kinase_ATP_BS"/>
</dbReference>
<keyword evidence="2 3" id="KW-0067">ATP-binding</keyword>
<organism evidence="5 6">
    <name type="scientific">Synechocystis salina LEGE 00031</name>
    <dbReference type="NCBI Taxonomy" id="1828736"/>
    <lineage>
        <taxon>Bacteria</taxon>
        <taxon>Bacillati</taxon>
        <taxon>Cyanobacteriota</taxon>
        <taxon>Cyanophyceae</taxon>
        <taxon>Synechococcales</taxon>
        <taxon>Merismopediaceae</taxon>
        <taxon>Synechocystis</taxon>
    </lineage>
</organism>
<accession>A0ABR9VQY7</accession>
<dbReference type="InterPro" id="IPR008271">
    <property type="entry name" value="Ser/Thr_kinase_AS"/>
</dbReference>
<dbReference type="PROSITE" id="PS50011">
    <property type="entry name" value="PROTEIN_KINASE_DOM"/>
    <property type="match status" value="1"/>
</dbReference>
<evidence type="ECO:0000256" key="3">
    <source>
        <dbReference type="PROSITE-ProRule" id="PRU10141"/>
    </source>
</evidence>
<dbReference type="PROSITE" id="PS00108">
    <property type="entry name" value="PROTEIN_KINASE_ST"/>
    <property type="match status" value="1"/>
</dbReference>
<dbReference type="EMBL" id="JADEVV010000004">
    <property type="protein sequence ID" value="MBE9252681.1"/>
    <property type="molecule type" value="Genomic_DNA"/>
</dbReference>
<dbReference type="Gene3D" id="1.10.510.10">
    <property type="entry name" value="Transferase(Phosphotransferase) domain 1"/>
    <property type="match status" value="1"/>
</dbReference>
<keyword evidence="5" id="KW-0808">Transferase</keyword>
<evidence type="ECO:0000259" key="4">
    <source>
        <dbReference type="PROSITE" id="PS50011"/>
    </source>
</evidence>
<evidence type="ECO:0000313" key="6">
    <source>
        <dbReference type="Proteomes" id="UP000658720"/>
    </source>
</evidence>
<dbReference type="GO" id="GO:0004674">
    <property type="term" value="F:protein serine/threonine kinase activity"/>
    <property type="evidence" value="ECO:0007669"/>
    <property type="project" value="UniProtKB-KW"/>
</dbReference>
<evidence type="ECO:0000256" key="1">
    <source>
        <dbReference type="ARBA" id="ARBA00022741"/>
    </source>
</evidence>
<proteinExistence type="predicted"/>
<gene>
    <name evidence="5" type="ORF">IQ217_02195</name>
</gene>
<name>A0ABR9VQY7_9SYNC</name>
<evidence type="ECO:0000256" key="2">
    <source>
        <dbReference type="ARBA" id="ARBA00022840"/>
    </source>
</evidence>
<dbReference type="CDD" id="cd14014">
    <property type="entry name" value="STKc_PknB_like"/>
    <property type="match status" value="1"/>
</dbReference>
<keyword evidence="5" id="KW-0418">Kinase</keyword>
<dbReference type="PANTHER" id="PTHR24361">
    <property type="entry name" value="MITOGEN-ACTIVATED KINASE KINASE KINASE"/>
    <property type="match status" value="1"/>
</dbReference>
<reference evidence="5 6" key="1">
    <citation type="submission" date="2020-10" db="EMBL/GenBank/DDBJ databases">
        <authorList>
            <person name="Castelo-Branco R."/>
            <person name="Eusebio N."/>
            <person name="Adriana R."/>
            <person name="Vieira A."/>
            <person name="Brugerolle De Fraissinette N."/>
            <person name="Rezende De Castro R."/>
            <person name="Schneider M.P."/>
            <person name="Vasconcelos V."/>
            <person name="Leao P.N."/>
        </authorList>
    </citation>
    <scope>NUCLEOTIDE SEQUENCE [LARGE SCALE GENOMIC DNA]</scope>
    <source>
        <strain evidence="5 6">LEGE 00031</strain>
    </source>
</reference>
<sequence length="631" mass="70309">MESLPVLGVFFMVKTANVAVMPLFPRSQYRIIGQIGQGQFGRVYCAIHRLTGRMFALKDLEHRVFPTNKFLRELSYLLTLRHPNIVACHGLEYHPGGRYLVMDYCEGGTLRDIIDGDGDLCVVGKIDLVRQILLGLAQAHQHDIVHCDLKPENILLIPRGEGWQVKVSDFGIARLTAKTGNPNFGKGYTGSPAYMAPERFYGKFSVASDIYAVGILLYELIVGDRPFSGFPKALQTAHLNTRLTLPPEFPPLLGSIVQRALEKLPQRRFSSAAAMASALATAQKQALEQSLPQANGYLYHHLAPASLTFTATVKHSTPLLFPVNHLTRAGLWLYLGNGTELYLWQYGDGNFEHHPLPRWSLGLPGTMANLEVNQDQINLLIQGGEPGEWQFYQWQETLLSNLCLPKPCINLQADRLLANLSPGGKTLAVVVGDQSSAKGYFQVWRTDLCLAVAPALPTRCPCQLLTLDQNHGLLVQSPSTASHRQTVFFLFNRRGSVFPAFRLSFLVSQLVVNRYSRNHLFGLADDAPQTGILVRLQPLKVNRIALNVQPQFVQPFPWGYLLADRHGEVALLDYEGFLFGNFSLGETITAIAPMGRYLCLFATWQGNGGNLRLLDLGSQVENIIRQRQEKR</sequence>
<dbReference type="Proteomes" id="UP000658720">
    <property type="component" value="Unassembled WGS sequence"/>
</dbReference>
<keyword evidence="6" id="KW-1185">Reference proteome</keyword>
<dbReference type="PROSITE" id="PS00107">
    <property type="entry name" value="PROTEIN_KINASE_ATP"/>
    <property type="match status" value="1"/>
</dbReference>
<protein>
    <submittedName>
        <fullName evidence="5">Serine/threonine protein kinase</fullName>
    </submittedName>
</protein>
<dbReference type="SMART" id="SM00220">
    <property type="entry name" value="S_TKc"/>
    <property type="match status" value="1"/>
</dbReference>
<comment type="caution">
    <text evidence="5">The sequence shown here is derived from an EMBL/GenBank/DDBJ whole genome shotgun (WGS) entry which is preliminary data.</text>
</comment>
<evidence type="ECO:0000313" key="5">
    <source>
        <dbReference type="EMBL" id="MBE9252681.1"/>
    </source>
</evidence>